<dbReference type="CDD" id="cd00448">
    <property type="entry name" value="YjgF_YER057c_UK114_family"/>
    <property type="match status" value="1"/>
</dbReference>
<comment type="similarity">
    <text evidence="1">Belongs to the RutC family.</text>
</comment>
<dbReference type="EMBL" id="WUBI01000001">
    <property type="protein sequence ID" value="MWV42734.1"/>
    <property type="molecule type" value="Genomic_DNA"/>
</dbReference>
<dbReference type="Pfam" id="PF01042">
    <property type="entry name" value="Ribonuc_L-PSP"/>
    <property type="match status" value="1"/>
</dbReference>
<proteinExistence type="inferred from homology"/>
<protein>
    <submittedName>
        <fullName evidence="2">RidA family protein</fullName>
    </submittedName>
</protein>
<gene>
    <name evidence="2" type="ORF">GRF59_03755</name>
</gene>
<dbReference type="FunFam" id="3.30.1330.40:FF:000001">
    <property type="entry name" value="L-PSP family endoribonuclease"/>
    <property type="match status" value="1"/>
</dbReference>
<evidence type="ECO:0000313" key="3">
    <source>
        <dbReference type="Proteomes" id="UP000460318"/>
    </source>
</evidence>
<dbReference type="RefSeq" id="WP_160496309.1">
    <property type="nucleotide sequence ID" value="NZ_WUBI01000001.1"/>
</dbReference>
<reference evidence="2 3" key="1">
    <citation type="submission" date="2019-12" db="EMBL/GenBank/DDBJ databases">
        <title>Paenibacillus sp. nov., an endophytic bacterium isolated from the stem of Dendrobium.</title>
        <authorList>
            <person name="Zhao R."/>
        </authorList>
    </citation>
    <scope>NUCLEOTIDE SEQUENCE [LARGE SCALE GENOMIC DNA]</scope>
    <source>
        <strain evidence="2 3">HJL G12</strain>
    </source>
</reference>
<dbReference type="PANTHER" id="PTHR11803:SF39">
    <property type="entry name" value="2-IMINOBUTANOATE_2-IMINOPROPANOATE DEAMINASE"/>
    <property type="match status" value="1"/>
</dbReference>
<evidence type="ECO:0000313" key="2">
    <source>
        <dbReference type="EMBL" id="MWV42734.1"/>
    </source>
</evidence>
<dbReference type="Proteomes" id="UP000460318">
    <property type="component" value="Unassembled WGS sequence"/>
</dbReference>
<accession>A0A7X3IF32</accession>
<dbReference type="AlphaFoldDB" id="A0A7X3IF32"/>
<sequence length="128" mass="13791">MTPQERQTIATTEAPGAIGPYSQAVQIGNMLITSGQLGMDPAGVFPDSVEEQTQRSLLNVKAILESAGFSMNQIIKTTVFLQDMNDFQKVNEVYASFFAEPYPARSAVQVAKLPKGGLVEIEVIAVKA</sequence>
<dbReference type="Gene3D" id="3.30.1330.40">
    <property type="entry name" value="RutC-like"/>
    <property type="match status" value="1"/>
</dbReference>
<dbReference type="InterPro" id="IPR035959">
    <property type="entry name" value="RutC-like_sf"/>
</dbReference>
<dbReference type="GO" id="GO:0019239">
    <property type="term" value="F:deaminase activity"/>
    <property type="evidence" value="ECO:0007669"/>
    <property type="project" value="TreeGrafter"/>
</dbReference>
<dbReference type="InterPro" id="IPR006056">
    <property type="entry name" value="RidA"/>
</dbReference>
<dbReference type="PANTHER" id="PTHR11803">
    <property type="entry name" value="2-IMINOBUTANOATE/2-IMINOPROPANOATE DEAMINASE RIDA"/>
    <property type="match status" value="1"/>
</dbReference>
<evidence type="ECO:0000256" key="1">
    <source>
        <dbReference type="ARBA" id="ARBA00010552"/>
    </source>
</evidence>
<organism evidence="2 3">
    <name type="scientific">Paenibacillus dendrobii</name>
    <dbReference type="NCBI Taxonomy" id="2691084"/>
    <lineage>
        <taxon>Bacteria</taxon>
        <taxon>Bacillati</taxon>
        <taxon>Bacillota</taxon>
        <taxon>Bacilli</taxon>
        <taxon>Bacillales</taxon>
        <taxon>Paenibacillaceae</taxon>
        <taxon>Paenibacillus</taxon>
    </lineage>
</organism>
<comment type="caution">
    <text evidence="2">The sequence shown here is derived from an EMBL/GenBank/DDBJ whole genome shotgun (WGS) entry which is preliminary data.</text>
</comment>
<dbReference type="InterPro" id="IPR006175">
    <property type="entry name" value="YjgF/YER057c/UK114"/>
</dbReference>
<dbReference type="PROSITE" id="PS01094">
    <property type="entry name" value="UPF0076"/>
    <property type="match status" value="1"/>
</dbReference>
<dbReference type="SUPFAM" id="SSF55298">
    <property type="entry name" value="YjgF-like"/>
    <property type="match status" value="1"/>
</dbReference>
<dbReference type="GO" id="GO:0005829">
    <property type="term" value="C:cytosol"/>
    <property type="evidence" value="ECO:0007669"/>
    <property type="project" value="TreeGrafter"/>
</dbReference>
<dbReference type="NCBIfam" id="TIGR00004">
    <property type="entry name" value="Rid family detoxifying hydrolase"/>
    <property type="match status" value="1"/>
</dbReference>
<dbReference type="InterPro" id="IPR019897">
    <property type="entry name" value="RidA_CS"/>
</dbReference>
<keyword evidence="3" id="KW-1185">Reference proteome</keyword>
<name>A0A7X3IF32_9BACL</name>